<dbReference type="Gene3D" id="3.40.30.10">
    <property type="entry name" value="Glutaredoxin"/>
    <property type="match status" value="1"/>
</dbReference>
<dbReference type="PROSITE" id="PS50404">
    <property type="entry name" value="GST_NTER"/>
    <property type="match status" value="1"/>
</dbReference>
<dbReference type="PANTHER" id="PTHR44051:SF8">
    <property type="entry name" value="GLUTATHIONE S-TRANSFERASE GSTA"/>
    <property type="match status" value="1"/>
</dbReference>
<reference key="2">
    <citation type="submission" date="2011-05" db="EMBL/GenBank/DDBJ databases">
        <title>Complete genome sequence of the aerobic marine methanotroph Methylomonas methanica MC09.</title>
        <authorList>
            <person name="Boden R."/>
            <person name="Cunliffe M."/>
            <person name="Scanlan J."/>
            <person name="Moussard H."/>
            <person name="Kits K.D."/>
            <person name="Klotz M."/>
            <person name="Jetten M."/>
            <person name="Vuilleumier S."/>
            <person name="Han J."/>
            <person name="Peters L."/>
            <person name="Mikhailova N."/>
            <person name="Teshima H."/>
            <person name="Tapia R."/>
            <person name="Kyrpides N."/>
            <person name="Ivanova N."/>
            <person name="Pagani I."/>
            <person name="Cheng J.-F."/>
            <person name="Goodwin L."/>
            <person name="Han C."/>
            <person name="Hauser L."/>
            <person name="Land M."/>
            <person name="Lapidus A."/>
            <person name="Lucas S."/>
            <person name="Pitluck S."/>
            <person name="Woyke T."/>
            <person name="Stein L.Y."/>
            <person name="Murrell C."/>
        </authorList>
    </citation>
    <scope>NUCLEOTIDE SEQUENCE</scope>
    <source>
        <strain>MC09</strain>
    </source>
</reference>
<dbReference type="Pfam" id="PF13410">
    <property type="entry name" value="GST_C_2"/>
    <property type="match status" value="1"/>
</dbReference>
<protein>
    <submittedName>
        <fullName evidence="2">Glutathione S-transferase domain protein</fullName>
    </submittedName>
</protein>
<dbReference type="Gene3D" id="1.20.1050.10">
    <property type="match status" value="1"/>
</dbReference>
<dbReference type="EMBL" id="CP002738">
    <property type="protein sequence ID" value="AEF99379.1"/>
    <property type="molecule type" value="Genomic_DNA"/>
</dbReference>
<organism evidence="2 3">
    <name type="scientific">Methylomonas methanica (strain DSM 25384 / MC09)</name>
    <dbReference type="NCBI Taxonomy" id="857087"/>
    <lineage>
        <taxon>Bacteria</taxon>
        <taxon>Pseudomonadati</taxon>
        <taxon>Pseudomonadota</taxon>
        <taxon>Gammaproteobacteria</taxon>
        <taxon>Methylococcales</taxon>
        <taxon>Methylococcaceae</taxon>
        <taxon>Methylomonas</taxon>
    </lineage>
</organism>
<dbReference type="KEGG" id="mmt:Metme_0941"/>
<proteinExistence type="predicted"/>
<evidence type="ECO:0000259" key="1">
    <source>
        <dbReference type="PROSITE" id="PS50404"/>
    </source>
</evidence>
<dbReference type="SFLD" id="SFLDG00358">
    <property type="entry name" value="Main_(cytGST)"/>
    <property type="match status" value="1"/>
</dbReference>
<dbReference type="InterPro" id="IPR040079">
    <property type="entry name" value="Glutathione_S-Trfase"/>
</dbReference>
<feature type="domain" description="GST N-terminal" evidence="1">
    <location>
        <begin position="1"/>
        <end position="80"/>
    </location>
</feature>
<dbReference type="PANTHER" id="PTHR44051">
    <property type="entry name" value="GLUTATHIONE S-TRANSFERASE-RELATED"/>
    <property type="match status" value="1"/>
</dbReference>
<dbReference type="AlphaFoldDB" id="G0A786"/>
<name>G0A786_METMM</name>
<reference evidence="3" key="3">
    <citation type="submission" date="2011-05" db="EMBL/GenBank/DDBJ databases">
        <title>Complete sequence of Methylomonas methanica MC09.</title>
        <authorList>
            <consortium name="US DOE Joint Genome Institute"/>
            <person name="Lucas S."/>
            <person name="Han J."/>
            <person name="Lapidus A."/>
            <person name="Cheng J.-F."/>
            <person name="Goodwin L."/>
            <person name="Pitluck S."/>
            <person name="Peters L."/>
            <person name="Mikhailova N."/>
            <person name="Teshima H."/>
            <person name="Han C."/>
            <person name="Tapia R."/>
            <person name="Land M."/>
            <person name="Hauser L."/>
            <person name="Kyrpides N."/>
            <person name="Ivanova N."/>
            <person name="Pagani I."/>
            <person name="Stein L."/>
            <person name="Woyke T."/>
        </authorList>
    </citation>
    <scope>NUCLEOTIDE SEQUENCE [LARGE SCALE GENOMIC DNA]</scope>
    <source>
        <strain evidence="3">MC09</strain>
    </source>
</reference>
<dbReference type="HOGENOM" id="CLU_011226_6_1_6"/>
<dbReference type="InterPro" id="IPR036249">
    <property type="entry name" value="Thioredoxin-like_sf"/>
</dbReference>
<dbReference type="eggNOG" id="COG0625">
    <property type="taxonomic scope" value="Bacteria"/>
</dbReference>
<dbReference type="CDD" id="cd03057">
    <property type="entry name" value="GST_N_Beta"/>
    <property type="match status" value="1"/>
</dbReference>
<gene>
    <name evidence="2" type="ordered locus">Metme_0941</name>
</gene>
<dbReference type="SFLD" id="SFLDS00019">
    <property type="entry name" value="Glutathione_Transferase_(cytos"/>
    <property type="match status" value="1"/>
</dbReference>
<dbReference type="Proteomes" id="UP000008888">
    <property type="component" value="Chromosome"/>
</dbReference>
<evidence type="ECO:0000313" key="2">
    <source>
        <dbReference type="EMBL" id="AEF99379.1"/>
    </source>
</evidence>
<dbReference type="SFLD" id="SFLDG01150">
    <property type="entry name" value="Main.1:_Beta-like"/>
    <property type="match status" value="1"/>
</dbReference>
<sequence length="206" mass="22807">MKLYMTPGSCSTGIHILLEELDLVFEAHLVNLLAGDQHKPDYLAFNPKATIPTLVRNDGSALTEFAAIAYWLARSYPKAQLLPGDAEGDSRAIEFIDYAVGTVHGQGFARLFTTDKFSPNPDDFETVRTQGLEIVRQGFDIVNSQLPAQGYAVGAFSIADAALFYVEFWADKSNIALPDNCLAHYRLMCSRPAVKRVLMEEGYRLP</sequence>
<dbReference type="RefSeq" id="WP_013817646.1">
    <property type="nucleotide sequence ID" value="NC_015572.1"/>
</dbReference>
<reference evidence="2 3" key="1">
    <citation type="journal article" date="2011" name="J. Bacteriol.">
        <title>Complete Genome Sequence of the Aerobic Marine Methanotroph Methylomonas methanica MC09.</title>
        <authorList>
            <person name="Boden R."/>
            <person name="Cunliffe M."/>
            <person name="Scanlan J."/>
            <person name="Moussard H."/>
            <person name="Kits K.D."/>
            <person name="Klotz M.G."/>
            <person name="Jetten M.S."/>
            <person name="Vuilleumier S."/>
            <person name="Han J."/>
            <person name="Peters L."/>
            <person name="Mikhailova N."/>
            <person name="Teshima H."/>
            <person name="Tapia R."/>
            <person name="Kyrpides N."/>
            <person name="Ivanova N."/>
            <person name="Pagani I."/>
            <person name="Cheng J.F."/>
            <person name="Goodwin L."/>
            <person name="Han C."/>
            <person name="Hauser L."/>
            <person name="Land M.L."/>
            <person name="Lapidus A."/>
            <person name="Lucas S."/>
            <person name="Pitluck S."/>
            <person name="Woyke T."/>
            <person name="Stein L."/>
            <person name="Murrell J.C."/>
        </authorList>
    </citation>
    <scope>NUCLEOTIDE SEQUENCE [LARGE SCALE GENOMIC DNA]</scope>
    <source>
        <strain evidence="2 3">MC09</strain>
    </source>
</reference>
<dbReference type="Pfam" id="PF13409">
    <property type="entry name" value="GST_N_2"/>
    <property type="match status" value="1"/>
</dbReference>
<keyword evidence="3" id="KW-1185">Reference proteome</keyword>
<evidence type="ECO:0000313" key="3">
    <source>
        <dbReference type="Proteomes" id="UP000008888"/>
    </source>
</evidence>
<dbReference type="STRING" id="857087.Metme_0941"/>
<dbReference type="InterPro" id="IPR036282">
    <property type="entry name" value="Glutathione-S-Trfase_C_sf"/>
</dbReference>
<dbReference type="SUPFAM" id="SSF47616">
    <property type="entry name" value="GST C-terminal domain-like"/>
    <property type="match status" value="1"/>
</dbReference>
<dbReference type="SUPFAM" id="SSF52833">
    <property type="entry name" value="Thioredoxin-like"/>
    <property type="match status" value="1"/>
</dbReference>
<keyword evidence="2" id="KW-0808">Transferase</keyword>
<accession>G0A786</accession>
<dbReference type="InterPro" id="IPR004045">
    <property type="entry name" value="Glutathione_S-Trfase_N"/>
</dbReference>
<dbReference type="GO" id="GO:0016740">
    <property type="term" value="F:transferase activity"/>
    <property type="evidence" value="ECO:0007669"/>
    <property type="project" value="UniProtKB-KW"/>
</dbReference>